<gene>
    <name evidence="1" type="ORF">ERUC_LOCUS11411</name>
</gene>
<dbReference type="InterPro" id="IPR036893">
    <property type="entry name" value="SBP_sf"/>
</dbReference>
<protein>
    <submittedName>
        <fullName evidence="1">Uncharacterized protein</fullName>
    </submittedName>
</protein>
<keyword evidence="2" id="KW-1185">Reference proteome</keyword>
<name>A0ABC8JHT2_ERUVS</name>
<reference evidence="1 2" key="1">
    <citation type="submission" date="2022-03" db="EMBL/GenBank/DDBJ databases">
        <authorList>
            <person name="Macdonald S."/>
            <person name="Ahmed S."/>
            <person name="Newling K."/>
        </authorList>
    </citation>
    <scope>NUCLEOTIDE SEQUENCE [LARGE SCALE GENOMIC DNA]</scope>
</reference>
<dbReference type="EMBL" id="CAKOAT010108933">
    <property type="protein sequence ID" value="CAH8328612.1"/>
    <property type="molecule type" value="Genomic_DNA"/>
</dbReference>
<dbReference type="Proteomes" id="UP001642260">
    <property type="component" value="Unassembled WGS sequence"/>
</dbReference>
<comment type="caution">
    <text evidence="1">The sequence shown here is derived from an EMBL/GenBank/DDBJ whole genome shotgun (WGS) entry which is preliminary data.</text>
</comment>
<sequence length="117" mass="13579">MADSDYAFRLQMEEALAASLSSRSRAPPLSFALMMIKVQSFETHSPHSPDNRALARECKDVKLIEYTLVLVLVGRLRILWLQLNFCMRQFYVLEEFDEGKRSFRRRLAGHNEPEISS</sequence>
<dbReference type="SUPFAM" id="SSF103612">
    <property type="entry name" value="SBT domain"/>
    <property type="match status" value="1"/>
</dbReference>
<organism evidence="1 2">
    <name type="scientific">Eruca vesicaria subsp. sativa</name>
    <name type="common">Garden rocket</name>
    <name type="synonym">Eruca sativa</name>
    <dbReference type="NCBI Taxonomy" id="29727"/>
    <lineage>
        <taxon>Eukaryota</taxon>
        <taxon>Viridiplantae</taxon>
        <taxon>Streptophyta</taxon>
        <taxon>Embryophyta</taxon>
        <taxon>Tracheophyta</taxon>
        <taxon>Spermatophyta</taxon>
        <taxon>Magnoliopsida</taxon>
        <taxon>eudicotyledons</taxon>
        <taxon>Gunneridae</taxon>
        <taxon>Pentapetalae</taxon>
        <taxon>rosids</taxon>
        <taxon>malvids</taxon>
        <taxon>Brassicales</taxon>
        <taxon>Brassicaceae</taxon>
        <taxon>Brassiceae</taxon>
        <taxon>Eruca</taxon>
    </lineage>
</organism>
<accession>A0ABC8JHT2</accession>
<evidence type="ECO:0000313" key="2">
    <source>
        <dbReference type="Proteomes" id="UP001642260"/>
    </source>
</evidence>
<evidence type="ECO:0000313" key="1">
    <source>
        <dbReference type="EMBL" id="CAH8328612.1"/>
    </source>
</evidence>
<proteinExistence type="predicted"/>
<dbReference type="AlphaFoldDB" id="A0ABC8JHT2"/>